<evidence type="ECO:0000256" key="7">
    <source>
        <dbReference type="ARBA" id="ARBA00048478"/>
    </source>
</evidence>
<dbReference type="HAMAP" id="MF_00238">
    <property type="entry name" value="Cytidyl_kinase_type1"/>
    <property type="match status" value="1"/>
</dbReference>
<organism evidence="10 11">
    <name type="scientific">Thermosulfurimonas dismutans</name>
    <dbReference type="NCBI Taxonomy" id="999894"/>
    <lineage>
        <taxon>Bacteria</taxon>
        <taxon>Pseudomonadati</taxon>
        <taxon>Thermodesulfobacteriota</taxon>
        <taxon>Thermodesulfobacteria</taxon>
        <taxon>Thermodesulfobacteriales</taxon>
        <taxon>Thermodesulfobacteriaceae</taxon>
        <taxon>Thermosulfurimonas</taxon>
    </lineage>
</organism>
<comment type="catalytic activity">
    <reaction evidence="6 8">
        <text>dCMP + ATP = dCDP + ADP</text>
        <dbReference type="Rhea" id="RHEA:25094"/>
        <dbReference type="ChEBI" id="CHEBI:30616"/>
        <dbReference type="ChEBI" id="CHEBI:57566"/>
        <dbReference type="ChEBI" id="CHEBI:58593"/>
        <dbReference type="ChEBI" id="CHEBI:456216"/>
        <dbReference type="EC" id="2.7.4.25"/>
    </reaction>
</comment>
<accession>A0A179D394</accession>
<dbReference type="GO" id="GO:0005829">
    <property type="term" value="C:cytosol"/>
    <property type="evidence" value="ECO:0007669"/>
    <property type="project" value="TreeGrafter"/>
</dbReference>
<dbReference type="InterPro" id="IPR027417">
    <property type="entry name" value="P-loop_NTPase"/>
</dbReference>
<evidence type="ECO:0000259" key="9">
    <source>
        <dbReference type="Pfam" id="PF02224"/>
    </source>
</evidence>
<evidence type="ECO:0000256" key="5">
    <source>
        <dbReference type="ARBA" id="ARBA00022840"/>
    </source>
</evidence>
<dbReference type="PATRIC" id="fig|999894.6.peg.1939"/>
<dbReference type="CDD" id="cd02020">
    <property type="entry name" value="CMPK"/>
    <property type="match status" value="1"/>
</dbReference>
<keyword evidence="3 8" id="KW-0547">Nucleotide-binding</keyword>
<evidence type="ECO:0000256" key="6">
    <source>
        <dbReference type="ARBA" id="ARBA00047615"/>
    </source>
</evidence>
<dbReference type="GO" id="GO:0006220">
    <property type="term" value="P:pyrimidine nucleotide metabolic process"/>
    <property type="evidence" value="ECO:0007669"/>
    <property type="project" value="UniProtKB-UniRule"/>
</dbReference>
<reference evidence="10 11" key="1">
    <citation type="submission" date="2016-04" db="EMBL/GenBank/DDBJ databases">
        <title>Genome analysis of Thermosulfurimonas dismutans, the first thermophilic sulfur-disproportionating bacterium of the phylum Thermodesulfobacteria.</title>
        <authorList>
            <person name="Mardanov A.V."/>
            <person name="Beletsky A.V."/>
            <person name="Kadnikov V.V."/>
            <person name="Slobodkin A.I."/>
            <person name="Ravin N.V."/>
        </authorList>
    </citation>
    <scope>NUCLEOTIDE SEQUENCE [LARGE SCALE GENOMIC DNA]</scope>
    <source>
        <strain evidence="10 11">S95</strain>
    </source>
</reference>
<dbReference type="PANTHER" id="PTHR21299:SF2">
    <property type="entry name" value="CYTIDYLATE KINASE"/>
    <property type="match status" value="1"/>
</dbReference>
<evidence type="ECO:0000313" key="10">
    <source>
        <dbReference type="EMBL" id="OAQ19942.1"/>
    </source>
</evidence>
<keyword evidence="11" id="KW-1185">Reference proteome</keyword>
<feature type="domain" description="Cytidylate kinase" evidence="9">
    <location>
        <begin position="8"/>
        <end position="226"/>
    </location>
</feature>
<evidence type="ECO:0000256" key="8">
    <source>
        <dbReference type="HAMAP-Rule" id="MF_00238"/>
    </source>
</evidence>
<dbReference type="PANTHER" id="PTHR21299">
    <property type="entry name" value="CYTIDYLATE KINASE/PANTOATE-BETA-ALANINE LIGASE"/>
    <property type="match status" value="1"/>
</dbReference>
<dbReference type="GO" id="GO:0015949">
    <property type="term" value="P:nucleobase-containing small molecule interconversion"/>
    <property type="evidence" value="ECO:0007669"/>
    <property type="project" value="TreeGrafter"/>
</dbReference>
<comment type="catalytic activity">
    <reaction evidence="7 8">
        <text>CMP + ATP = CDP + ADP</text>
        <dbReference type="Rhea" id="RHEA:11600"/>
        <dbReference type="ChEBI" id="CHEBI:30616"/>
        <dbReference type="ChEBI" id="CHEBI:58069"/>
        <dbReference type="ChEBI" id="CHEBI:60377"/>
        <dbReference type="ChEBI" id="CHEBI:456216"/>
        <dbReference type="EC" id="2.7.4.25"/>
    </reaction>
</comment>
<dbReference type="OrthoDB" id="9807434at2"/>
<evidence type="ECO:0000313" key="11">
    <source>
        <dbReference type="Proteomes" id="UP000078390"/>
    </source>
</evidence>
<dbReference type="Pfam" id="PF02224">
    <property type="entry name" value="Cytidylate_kin"/>
    <property type="match status" value="1"/>
</dbReference>
<keyword evidence="2 8" id="KW-0808">Transferase</keyword>
<dbReference type="GO" id="GO:0005524">
    <property type="term" value="F:ATP binding"/>
    <property type="evidence" value="ECO:0007669"/>
    <property type="project" value="UniProtKB-UniRule"/>
</dbReference>
<proteinExistence type="inferred from homology"/>
<dbReference type="NCBIfam" id="TIGR00017">
    <property type="entry name" value="cmk"/>
    <property type="match status" value="1"/>
</dbReference>
<dbReference type="AlphaFoldDB" id="A0A179D394"/>
<protein>
    <recommendedName>
        <fullName evidence="8">Cytidylate kinase</fullName>
        <shortName evidence="8">CK</shortName>
        <ecNumber evidence="8">2.7.4.25</ecNumber>
    </recommendedName>
    <alternativeName>
        <fullName evidence="8">Cytidine monophosphate kinase</fullName>
        <shortName evidence="8">CMP kinase</shortName>
    </alternativeName>
</protein>
<keyword evidence="4 8" id="KW-0418">Kinase</keyword>
<keyword evidence="5 8" id="KW-0067">ATP-binding</keyword>
<evidence type="ECO:0000256" key="3">
    <source>
        <dbReference type="ARBA" id="ARBA00022741"/>
    </source>
</evidence>
<sequence length="230" mass="25673">MSVLPKIITIDGPAGAGKTTVARMLAQKLKYAILESGSIYRTFTWLLLSKKRELLPLRNEAKILEVLKEEIPKLDIKADSQGLKVSYQGTDLTQELREPEVEAHVSEVAALPSVRKLANEILQRIAENRPIVAEGRDMGSVVFPKTKAKFFLTADPRIRAERRYLEWQAKGLVASKEEVLSKIKERDHKDSSRTEAPLTVPEGAIVIDTTTLSPEEVVNRILEALKSSHP</sequence>
<dbReference type="EMBL" id="LWLG01000019">
    <property type="protein sequence ID" value="OAQ19942.1"/>
    <property type="molecule type" value="Genomic_DNA"/>
</dbReference>
<dbReference type="InterPro" id="IPR011994">
    <property type="entry name" value="Cytidylate_kinase_dom"/>
</dbReference>
<dbReference type="GO" id="GO:0036430">
    <property type="term" value="F:CMP kinase activity"/>
    <property type="evidence" value="ECO:0007669"/>
    <property type="project" value="RHEA"/>
</dbReference>
<evidence type="ECO:0000256" key="2">
    <source>
        <dbReference type="ARBA" id="ARBA00022679"/>
    </source>
</evidence>
<dbReference type="Gene3D" id="3.40.50.300">
    <property type="entry name" value="P-loop containing nucleotide triphosphate hydrolases"/>
    <property type="match status" value="1"/>
</dbReference>
<name>A0A179D394_9BACT</name>
<comment type="caution">
    <text evidence="10">The sequence shown here is derived from an EMBL/GenBank/DDBJ whole genome shotgun (WGS) entry which is preliminary data.</text>
</comment>
<dbReference type="RefSeq" id="WP_068671680.1">
    <property type="nucleotide sequence ID" value="NZ_LWLG01000019.1"/>
</dbReference>
<evidence type="ECO:0000256" key="4">
    <source>
        <dbReference type="ARBA" id="ARBA00022777"/>
    </source>
</evidence>
<dbReference type="GO" id="GO:0036431">
    <property type="term" value="F:dCMP kinase activity"/>
    <property type="evidence" value="ECO:0007669"/>
    <property type="project" value="InterPro"/>
</dbReference>
<comment type="subcellular location">
    <subcellularLocation>
        <location evidence="8">Cytoplasm</location>
    </subcellularLocation>
</comment>
<comment type="similarity">
    <text evidence="1 8">Belongs to the cytidylate kinase family. Type 1 subfamily.</text>
</comment>
<feature type="binding site" evidence="8">
    <location>
        <begin position="12"/>
        <end position="20"/>
    </location>
    <ligand>
        <name>ATP</name>
        <dbReference type="ChEBI" id="CHEBI:30616"/>
    </ligand>
</feature>
<evidence type="ECO:0000256" key="1">
    <source>
        <dbReference type="ARBA" id="ARBA00009427"/>
    </source>
</evidence>
<dbReference type="STRING" id="999894.TDIS_1941"/>
<gene>
    <name evidence="8" type="primary">cmk</name>
    <name evidence="10" type="ORF">TDIS_1941</name>
</gene>
<keyword evidence="8" id="KW-0963">Cytoplasm</keyword>
<dbReference type="InterPro" id="IPR003136">
    <property type="entry name" value="Cytidylate_kin"/>
</dbReference>
<dbReference type="SUPFAM" id="SSF52540">
    <property type="entry name" value="P-loop containing nucleoside triphosphate hydrolases"/>
    <property type="match status" value="1"/>
</dbReference>
<dbReference type="EC" id="2.7.4.25" evidence="8"/>
<dbReference type="Proteomes" id="UP000078390">
    <property type="component" value="Unassembled WGS sequence"/>
</dbReference>